<dbReference type="AlphaFoldDB" id="A0AAD2D5N9"/>
<feature type="coiled-coil region" evidence="1">
    <location>
        <begin position="31"/>
        <end position="111"/>
    </location>
</feature>
<evidence type="ECO:0000256" key="2">
    <source>
        <dbReference type="SAM" id="MobiDB-lite"/>
    </source>
</evidence>
<evidence type="ECO:0000256" key="1">
    <source>
        <dbReference type="SAM" id="Coils"/>
    </source>
</evidence>
<feature type="region of interest" description="Disordered" evidence="2">
    <location>
        <begin position="137"/>
        <end position="177"/>
    </location>
</feature>
<organism evidence="3 4">
    <name type="scientific">Euplotes crassus</name>
    <dbReference type="NCBI Taxonomy" id="5936"/>
    <lineage>
        <taxon>Eukaryota</taxon>
        <taxon>Sar</taxon>
        <taxon>Alveolata</taxon>
        <taxon>Ciliophora</taxon>
        <taxon>Intramacronucleata</taxon>
        <taxon>Spirotrichea</taxon>
        <taxon>Hypotrichia</taxon>
        <taxon>Euplotida</taxon>
        <taxon>Euplotidae</taxon>
        <taxon>Moneuplotes</taxon>
    </lineage>
</organism>
<dbReference type="EMBL" id="CAMPGE010024308">
    <property type="protein sequence ID" value="CAI2382159.1"/>
    <property type="molecule type" value="Genomic_DNA"/>
</dbReference>
<reference evidence="3" key="1">
    <citation type="submission" date="2023-07" db="EMBL/GenBank/DDBJ databases">
        <authorList>
            <consortium name="AG Swart"/>
            <person name="Singh M."/>
            <person name="Singh A."/>
            <person name="Seah K."/>
            <person name="Emmerich C."/>
        </authorList>
    </citation>
    <scope>NUCLEOTIDE SEQUENCE</scope>
    <source>
        <strain evidence="3">DP1</strain>
    </source>
</reference>
<comment type="caution">
    <text evidence="3">The sequence shown here is derived from an EMBL/GenBank/DDBJ whole genome shotgun (WGS) entry which is preliminary data.</text>
</comment>
<gene>
    <name evidence="3" type="ORF">ECRASSUSDP1_LOCUS23627</name>
</gene>
<protein>
    <submittedName>
        <fullName evidence="3">Uncharacterized protein</fullName>
    </submittedName>
</protein>
<accession>A0AAD2D5N9</accession>
<keyword evidence="4" id="KW-1185">Reference proteome</keyword>
<dbReference type="Proteomes" id="UP001295684">
    <property type="component" value="Unassembled WGS sequence"/>
</dbReference>
<name>A0AAD2D5N9_EUPCR</name>
<sequence>MGAIVAGLLCAGVLYEGVRNGKIDGAIEAVKEVMKKEMERAGEERKAQEERGKRTEEVKRKEIELLRKEQELSEKIMEVIAERYPDCLTKIKKVANEKKRLKKARKLSDQQIDQNPLKIEAKLLLELDTSSKKYTKLSISEPTASSEDESPSNPLPKTPSKKPQSPTQNPEILSFTV</sequence>
<keyword evidence="1" id="KW-0175">Coiled coil</keyword>
<evidence type="ECO:0000313" key="3">
    <source>
        <dbReference type="EMBL" id="CAI2382159.1"/>
    </source>
</evidence>
<evidence type="ECO:0000313" key="4">
    <source>
        <dbReference type="Proteomes" id="UP001295684"/>
    </source>
</evidence>
<proteinExistence type="predicted"/>